<evidence type="ECO:0000256" key="7">
    <source>
        <dbReference type="RuleBase" id="RU363032"/>
    </source>
</evidence>
<evidence type="ECO:0000256" key="1">
    <source>
        <dbReference type="ARBA" id="ARBA00004651"/>
    </source>
</evidence>
<evidence type="ECO:0000256" key="6">
    <source>
        <dbReference type="ARBA" id="ARBA00023136"/>
    </source>
</evidence>
<comment type="subcellular location">
    <subcellularLocation>
        <location evidence="1 7">Cell membrane</location>
        <topology evidence="1 7">Multi-pass membrane protein</topology>
    </subcellularLocation>
</comment>
<proteinExistence type="inferred from homology"/>
<feature type="transmembrane region" description="Helical" evidence="7">
    <location>
        <begin position="251"/>
        <end position="275"/>
    </location>
</feature>
<dbReference type="PROSITE" id="PS50928">
    <property type="entry name" value="ABC_TM1"/>
    <property type="match status" value="1"/>
</dbReference>
<dbReference type="STRING" id="306541.SAMN05421668_10820"/>
<keyword evidence="6 7" id="KW-0472">Membrane</keyword>
<keyword evidence="3" id="KW-1003">Cell membrane</keyword>
<evidence type="ECO:0000256" key="2">
    <source>
        <dbReference type="ARBA" id="ARBA00022448"/>
    </source>
</evidence>
<dbReference type="AlphaFoldDB" id="A0A1I6S9J5"/>
<dbReference type="PANTHER" id="PTHR43744">
    <property type="entry name" value="ABC TRANSPORTER PERMEASE PROTEIN MG189-RELATED-RELATED"/>
    <property type="match status" value="1"/>
</dbReference>
<evidence type="ECO:0000256" key="3">
    <source>
        <dbReference type="ARBA" id="ARBA00022475"/>
    </source>
</evidence>
<reference evidence="10 11" key="1">
    <citation type="submission" date="2016-10" db="EMBL/GenBank/DDBJ databases">
        <authorList>
            <person name="de Groot N.N."/>
        </authorList>
    </citation>
    <scope>NUCLEOTIDE SEQUENCE [LARGE SCALE GENOMIC DNA]</scope>
    <source>
        <strain evidence="10 11">DSM 17074</strain>
    </source>
</reference>
<reference evidence="9 12" key="2">
    <citation type="submission" date="2019-07" db="EMBL/GenBank/DDBJ databases">
        <title>Whole genome shotgun sequence of Halolactibacillus miurensis NBRC 100873.</title>
        <authorList>
            <person name="Hosoyama A."/>
            <person name="Uohara A."/>
            <person name="Ohji S."/>
            <person name="Ichikawa N."/>
        </authorList>
    </citation>
    <scope>NUCLEOTIDE SEQUENCE [LARGE SCALE GENOMIC DNA]</scope>
    <source>
        <strain evidence="9 12">NBRC 100873</strain>
    </source>
</reference>
<feature type="transmembrane region" description="Helical" evidence="7">
    <location>
        <begin position="20"/>
        <end position="43"/>
    </location>
</feature>
<dbReference type="PANTHER" id="PTHR43744:SF1">
    <property type="entry name" value="BINDING-PROTEIN-DEPENDENT TRANSPORT SYSTEMS INNER MEMBRANE COMPONENT"/>
    <property type="match status" value="1"/>
</dbReference>
<accession>A0A1I6S9J5</accession>
<feature type="domain" description="ABC transmembrane type-1" evidence="8">
    <location>
        <begin position="84"/>
        <end position="275"/>
    </location>
</feature>
<dbReference type="Proteomes" id="UP000199139">
    <property type="component" value="Unassembled WGS sequence"/>
</dbReference>
<feature type="transmembrane region" description="Helical" evidence="7">
    <location>
        <begin position="121"/>
        <end position="140"/>
    </location>
</feature>
<dbReference type="InterPro" id="IPR000515">
    <property type="entry name" value="MetI-like"/>
</dbReference>
<evidence type="ECO:0000313" key="11">
    <source>
        <dbReference type="Proteomes" id="UP000199139"/>
    </source>
</evidence>
<feature type="transmembrane region" description="Helical" evidence="7">
    <location>
        <begin position="152"/>
        <end position="173"/>
    </location>
</feature>
<comment type="similarity">
    <text evidence="7">Belongs to the binding-protein-dependent transport system permease family.</text>
</comment>
<evidence type="ECO:0000256" key="5">
    <source>
        <dbReference type="ARBA" id="ARBA00022989"/>
    </source>
</evidence>
<keyword evidence="2 7" id="KW-0813">Transport</keyword>
<dbReference type="CDD" id="cd06261">
    <property type="entry name" value="TM_PBP2"/>
    <property type="match status" value="1"/>
</dbReference>
<dbReference type="EMBL" id="FPAI01000008">
    <property type="protein sequence ID" value="SFS73573.1"/>
    <property type="molecule type" value="Genomic_DNA"/>
</dbReference>
<dbReference type="Gene3D" id="1.10.3720.10">
    <property type="entry name" value="MetI-like"/>
    <property type="match status" value="1"/>
</dbReference>
<name>A0A1I6S9J5_9BACI</name>
<dbReference type="RefSeq" id="WP_089853675.1">
    <property type="nucleotide sequence ID" value="NZ_BJWJ01000007.1"/>
</dbReference>
<dbReference type="EMBL" id="BJWJ01000007">
    <property type="protein sequence ID" value="GEM03951.1"/>
    <property type="molecule type" value="Genomic_DNA"/>
</dbReference>
<feature type="transmembrane region" description="Helical" evidence="7">
    <location>
        <begin position="194"/>
        <end position="219"/>
    </location>
</feature>
<keyword evidence="5 7" id="KW-1133">Transmembrane helix</keyword>
<evidence type="ECO:0000256" key="4">
    <source>
        <dbReference type="ARBA" id="ARBA00022692"/>
    </source>
</evidence>
<evidence type="ECO:0000313" key="12">
    <source>
        <dbReference type="Proteomes" id="UP000321773"/>
    </source>
</evidence>
<organism evidence="10 11">
    <name type="scientific">Halolactibacillus miurensis</name>
    <dbReference type="NCBI Taxonomy" id="306541"/>
    <lineage>
        <taxon>Bacteria</taxon>
        <taxon>Bacillati</taxon>
        <taxon>Bacillota</taxon>
        <taxon>Bacilli</taxon>
        <taxon>Bacillales</taxon>
        <taxon>Bacillaceae</taxon>
        <taxon>Halolactibacillus</taxon>
    </lineage>
</organism>
<evidence type="ECO:0000259" key="8">
    <source>
        <dbReference type="PROSITE" id="PS50928"/>
    </source>
</evidence>
<dbReference type="SUPFAM" id="SSF161098">
    <property type="entry name" value="MetI-like"/>
    <property type="match status" value="1"/>
</dbReference>
<sequence length="289" mass="32346">MAFKSSGINPQKFHVSQLKFYLFLVPFAIFMALPIIFIFNHAFKPLDELYAFPPRFFVSNPTLENFQNLSQLAEQSGIPLSRYVFNSLFVTVIVVFLSLALSTLAGYALSKKQFRGKKMLLEVNNTALMFVPIAVMIPRFLTVTTIGIEDTYFAHVLPLVAMPVGLFLIKQFIDQIPDSLIEAAVIDGATDFKIYWRVILPLIKPAIATAAILAFQLVWNDMETSNLYTTSENMRTLAFFMNTLAAQTNVVVGQGMAAVASMIMFVPNLILFVFLQSKVMNTMAHSGLK</sequence>
<dbReference type="OrthoDB" id="9771544at2"/>
<dbReference type="Proteomes" id="UP000321773">
    <property type="component" value="Unassembled WGS sequence"/>
</dbReference>
<keyword evidence="4 7" id="KW-0812">Transmembrane</keyword>
<protein>
    <submittedName>
        <fullName evidence="9">ABC transporter permease</fullName>
    </submittedName>
    <submittedName>
        <fullName evidence="10">ABC-type glycerol-3-phosphate transport system, permease component</fullName>
    </submittedName>
</protein>
<dbReference type="InterPro" id="IPR035906">
    <property type="entry name" value="MetI-like_sf"/>
</dbReference>
<evidence type="ECO:0000313" key="9">
    <source>
        <dbReference type="EMBL" id="GEM03951.1"/>
    </source>
</evidence>
<dbReference type="GO" id="GO:0005886">
    <property type="term" value="C:plasma membrane"/>
    <property type="evidence" value="ECO:0007669"/>
    <property type="project" value="UniProtKB-SubCell"/>
</dbReference>
<dbReference type="GO" id="GO:0055085">
    <property type="term" value="P:transmembrane transport"/>
    <property type="evidence" value="ECO:0007669"/>
    <property type="project" value="InterPro"/>
</dbReference>
<evidence type="ECO:0000313" key="10">
    <source>
        <dbReference type="EMBL" id="SFS73573.1"/>
    </source>
</evidence>
<feature type="transmembrane region" description="Helical" evidence="7">
    <location>
        <begin position="88"/>
        <end position="109"/>
    </location>
</feature>
<dbReference type="Pfam" id="PF00528">
    <property type="entry name" value="BPD_transp_1"/>
    <property type="match status" value="1"/>
</dbReference>
<keyword evidence="12" id="KW-1185">Reference proteome</keyword>
<gene>
    <name evidence="9" type="ORF">HMI01_09390</name>
    <name evidence="10" type="ORF">SAMN05421668_10820</name>
</gene>